<dbReference type="GO" id="GO:0043200">
    <property type="term" value="P:response to amino acid"/>
    <property type="evidence" value="ECO:0007669"/>
    <property type="project" value="TreeGrafter"/>
</dbReference>
<organism evidence="2 3">
    <name type="scientific">Lachnoclostridium phytofermentans (strain ATCC 700394 / DSM 18823 / ISDg)</name>
    <name type="common">Clostridium phytofermentans</name>
    <dbReference type="NCBI Taxonomy" id="357809"/>
    <lineage>
        <taxon>Bacteria</taxon>
        <taxon>Bacillati</taxon>
        <taxon>Bacillota</taxon>
        <taxon>Clostridia</taxon>
        <taxon>Lachnospirales</taxon>
        <taxon>Lachnospiraceae</taxon>
    </lineage>
</organism>
<dbReference type="HOGENOM" id="CLU_091233_1_0_9"/>
<dbReference type="InterPro" id="IPR036390">
    <property type="entry name" value="WH_DNA-bd_sf"/>
</dbReference>
<keyword evidence="3" id="KW-1185">Reference proteome</keyword>
<proteinExistence type="predicted"/>
<dbReference type="KEGG" id="cpy:Cphy_0149"/>
<dbReference type="PANTHER" id="PTHR30154:SF34">
    <property type="entry name" value="TRANSCRIPTIONAL REGULATOR AZLB"/>
    <property type="match status" value="1"/>
</dbReference>
<evidence type="ECO:0000259" key="1">
    <source>
        <dbReference type="Pfam" id="PF01037"/>
    </source>
</evidence>
<dbReference type="SMART" id="SM00344">
    <property type="entry name" value="HTH_ASNC"/>
    <property type="match status" value="1"/>
</dbReference>
<dbReference type="Proteomes" id="UP000000370">
    <property type="component" value="Chromosome"/>
</dbReference>
<dbReference type="Gene3D" id="1.10.10.10">
    <property type="entry name" value="Winged helix-like DNA-binding domain superfamily/Winged helix DNA-binding domain"/>
    <property type="match status" value="1"/>
</dbReference>
<dbReference type="SUPFAM" id="SSF54909">
    <property type="entry name" value="Dimeric alpha+beta barrel"/>
    <property type="match status" value="1"/>
</dbReference>
<dbReference type="eggNOG" id="COG1522">
    <property type="taxonomic scope" value="Bacteria"/>
</dbReference>
<dbReference type="Pfam" id="PF13412">
    <property type="entry name" value="HTH_24"/>
    <property type="match status" value="1"/>
</dbReference>
<dbReference type="AlphaFoldDB" id="A9KR70"/>
<accession>A9KR70</accession>
<feature type="domain" description="Transcription regulator AsnC/Lrp ligand binding" evidence="1">
    <location>
        <begin position="65"/>
        <end position="138"/>
    </location>
</feature>
<dbReference type="PANTHER" id="PTHR30154">
    <property type="entry name" value="LEUCINE-RESPONSIVE REGULATORY PROTEIN"/>
    <property type="match status" value="1"/>
</dbReference>
<evidence type="ECO:0000313" key="2">
    <source>
        <dbReference type="EMBL" id="ABX40538.1"/>
    </source>
</evidence>
<evidence type="ECO:0000313" key="3">
    <source>
        <dbReference type="Proteomes" id="UP000000370"/>
    </source>
</evidence>
<dbReference type="Pfam" id="PF01037">
    <property type="entry name" value="AsnC_trans_reg"/>
    <property type="match status" value="1"/>
</dbReference>
<protein>
    <submittedName>
        <fullName evidence="2">Transcriptional regulator, AsnC family</fullName>
    </submittedName>
</protein>
<dbReference type="OrthoDB" id="66249at2"/>
<dbReference type="SUPFAM" id="SSF46785">
    <property type="entry name" value="Winged helix' DNA-binding domain"/>
    <property type="match status" value="1"/>
</dbReference>
<dbReference type="InterPro" id="IPR036388">
    <property type="entry name" value="WH-like_DNA-bd_sf"/>
</dbReference>
<sequence>MREKILKAIDKNSKLTAKELAVMLGAEEAAVAATIKELEAESIICGYPTLINWDKTESEKVTALIEVKVTPQRGQGFDRIAERIYKFEEVESVYLMSGGFDLTVIIDGKSMREVANFVSSKLAPMEAVLSTATHFVLKKYKEHGMPLVHEVEDERMLITP</sequence>
<dbReference type="RefSeq" id="WP_012198181.1">
    <property type="nucleotide sequence ID" value="NC_010001.1"/>
</dbReference>
<dbReference type="Gene3D" id="3.30.70.920">
    <property type="match status" value="1"/>
</dbReference>
<dbReference type="InterPro" id="IPR019888">
    <property type="entry name" value="Tscrpt_reg_AsnC-like"/>
</dbReference>
<dbReference type="GO" id="GO:0005829">
    <property type="term" value="C:cytosol"/>
    <property type="evidence" value="ECO:0007669"/>
    <property type="project" value="TreeGrafter"/>
</dbReference>
<reference evidence="3" key="1">
    <citation type="submission" date="2007-11" db="EMBL/GenBank/DDBJ databases">
        <title>Complete genome sequence of Clostridium phytofermentans ISDg.</title>
        <authorList>
            <person name="Leschine S.B."/>
            <person name="Warnick T.A."/>
            <person name="Blanchard J.L."/>
            <person name="Schnell D.J."/>
            <person name="Petit E.L."/>
            <person name="LaTouf W.G."/>
            <person name="Copeland A."/>
            <person name="Lucas S."/>
            <person name="Lapidus A."/>
            <person name="Barry K."/>
            <person name="Glavina del Rio T."/>
            <person name="Dalin E."/>
            <person name="Tice H."/>
            <person name="Pitluck S."/>
            <person name="Kiss H."/>
            <person name="Brettin T."/>
            <person name="Bruce D."/>
            <person name="Detter J.C."/>
            <person name="Han C."/>
            <person name="Kuske C."/>
            <person name="Schmutz J."/>
            <person name="Larimer F."/>
            <person name="Land M."/>
            <person name="Hauser L."/>
            <person name="Kyrpides N."/>
            <person name="Kim E.A."/>
            <person name="Richardson P."/>
        </authorList>
    </citation>
    <scope>NUCLEOTIDE SEQUENCE [LARGE SCALE GENOMIC DNA]</scope>
    <source>
        <strain evidence="3">ATCC 700394 / DSM 18823 / ISDg</strain>
    </source>
</reference>
<dbReference type="InterPro" id="IPR019887">
    <property type="entry name" value="Tscrpt_reg_AsnC/Lrp_C"/>
</dbReference>
<dbReference type="EMBL" id="CP000885">
    <property type="protein sequence ID" value="ABX40538.1"/>
    <property type="molecule type" value="Genomic_DNA"/>
</dbReference>
<dbReference type="STRING" id="357809.Cphy_0149"/>
<gene>
    <name evidence="2" type="ordered locus">Cphy_0149</name>
</gene>
<name>A9KR70_LACP7</name>
<dbReference type="GO" id="GO:0043565">
    <property type="term" value="F:sequence-specific DNA binding"/>
    <property type="evidence" value="ECO:0007669"/>
    <property type="project" value="TreeGrafter"/>
</dbReference>
<dbReference type="InterPro" id="IPR011008">
    <property type="entry name" value="Dimeric_a/b-barrel"/>
</dbReference>